<evidence type="ECO:0000313" key="2">
    <source>
        <dbReference type="Proteomes" id="UP000051999"/>
    </source>
</evidence>
<proteinExistence type="predicted"/>
<sequence length="72" mass="8054">MKKTGAGANAVFVNVFTQPLHADQESFTSIRYTGYMQKRDSEVGCTFKRVMPKPWEKLSNNMEGVAFGGFSE</sequence>
<name>A0A0R1RJL7_9LACO</name>
<reference evidence="1 2" key="1">
    <citation type="journal article" date="2015" name="Genome Announc.">
        <title>Expanding the biotechnology potential of lactobacilli through comparative genomics of 213 strains and associated genera.</title>
        <authorList>
            <person name="Sun Z."/>
            <person name="Harris H.M."/>
            <person name="McCann A."/>
            <person name="Guo C."/>
            <person name="Argimon S."/>
            <person name="Zhang W."/>
            <person name="Yang X."/>
            <person name="Jeffery I.B."/>
            <person name="Cooney J.C."/>
            <person name="Kagawa T.F."/>
            <person name="Liu W."/>
            <person name="Song Y."/>
            <person name="Salvetti E."/>
            <person name="Wrobel A."/>
            <person name="Rasinkangas P."/>
            <person name="Parkhill J."/>
            <person name="Rea M.C."/>
            <person name="O'Sullivan O."/>
            <person name="Ritari J."/>
            <person name="Douillard F.P."/>
            <person name="Paul Ross R."/>
            <person name="Yang R."/>
            <person name="Briner A.E."/>
            <person name="Felis G.E."/>
            <person name="de Vos W.M."/>
            <person name="Barrangou R."/>
            <person name="Klaenhammer T.R."/>
            <person name="Caufield P.W."/>
            <person name="Cui Y."/>
            <person name="Zhang H."/>
            <person name="O'Toole P.W."/>
        </authorList>
    </citation>
    <scope>NUCLEOTIDE SEQUENCE [LARGE SCALE GENOMIC DNA]</scope>
    <source>
        <strain evidence="1 2">DSM 15814</strain>
    </source>
</reference>
<dbReference type="STRING" id="1114972.FD35_GL001610"/>
<gene>
    <name evidence="1" type="ORF">FD35_GL001610</name>
</gene>
<dbReference type="Proteomes" id="UP000051999">
    <property type="component" value="Unassembled WGS sequence"/>
</dbReference>
<accession>A0A0R1RJL7</accession>
<comment type="caution">
    <text evidence="1">The sequence shown here is derived from an EMBL/GenBank/DDBJ whole genome shotgun (WGS) entry which is preliminary data.</text>
</comment>
<evidence type="ECO:0000313" key="1">
    <source>
        <dbReference type="EMBL" id="KRL56521.1"/>
    </source>
</evidence>
<organism evidence="1 2">
    <name type="scientific">Furfurilactobacillus rossiae DSM 15814</name>
    <dbReference type="NCBI Taxonomy" id="1114972"/>
    <lineage>
        <taxon>Bacteria</taxon>
        <taxon>Bacillati</taxon>
        <taxon>Bacillota</taxon>
        <taxon>Bacilli</taxon>
        <taxon>Lactobacillales</taxon>
        <taxon>Lactobacillaceae</taxon>
        <taxon>Furfurilactobacillus</taxon>
    </lineage>
</organism>
<protein>
    <submittedName>
        <fullName evidence="1">Uncharacterized protein</fullName>
    </submittedName>
</protein>
<dbReference type="PATRIC" id="fig|1114972.6.peg.1637"/>
<dbReference type="EMBL" id="AZFF01000003">
    <property type="protein sequence ID" value="KRL56521.1"/>
    <property type="molecule type" value="Genomic_DNA"/>
</dbReference>
<keyword evidence="2" id="KW-1185">Reference proteome</keyword>
<dbReference type="AlphaFoldDB" id="A0A0R1RJL7"/>